<dbReference type="InterPro" id="IPR009061">
    <property type="entry name" value="DNA-bd_dom_put_sf"/>
</dbReference>
<dbReference type="InterPro" id="IPR010919">
    <property type="entry name" value="SAND-like_dom_sf"/>
</dbReference>
<gene>
    <name evidence="5" type="ORF">GSLYS_00017882001</name>
</gene>
<dbReference type="GO" id="GO:0005737">
    <property type="term" value="C:cytoplasm"/>
    <property type="evidence" value="ECO:0007669"/>
    <property type="project" value="TreeGrafter"/>
</dbReference>
<dbReference type="SUPFAM" id="SSF63763">
    <property type="entry name" value="SAND domain-like"/>
    <property type="match status" value="1"/>
</dbReference>
<dbReference type="GO" id="GO:0005634">
    <property type="term" value="C:nucleus"/>
    <property type="evidence" value="ECO:0007669"/>
    <property type="project" value="TreeGrafter"/>
</dbReference>
<evidence type="ECO:0000256" key="1">
    <source>
        <dbReference type="ARBA" id="ARBA00009513"/>
    </source>
</evidence>
<dbReference type="InterPro" id="IPR037000">
    <property type="entry name" value="Ski_DNA-bd_sf"/>
</dbReference>
<organism evidence="5 6">
    <name type="scientific">Lymnaea stagnalis</name>
    <name type="common">Great pond snail</name>
    <name type="synonym">Helix stagnalis</name>
    <dbReference type="NCBI Taxonomy" id="6523"/>
    <lineage>
        <taxon>Eukaryota</taxon>
        <taxon>Metazoa</taxon>
        <taxon>Spiralia</taxon>
        <taxon>Lophotrochozoa</taxon>
        <taxon>Mollusca</taxon>
        <taxon>Gastropoda</taxon>
        <taxon>Heterobranchia</taxon>
        <taxon>Euthyneura</taxon>
        <taxon>Panpulmonata</taxon>
        <taxon>Hygrophila</taxon>
        <taxon>Lymnaeoidea</taxon>
        <taxon>Lymnaeidae</taxon>
        <taxon>Lymnaea</taxon>
    </lineage>
</organism>
<dbReference type="FunFam" id="3.10.390.10:FF:000002">
    <property type="entry name" value="Putative ski oncogene"/>
    <property type="match status" value="1"/>
</dbReference>
<dbReference type="Pfam" id="PF02437">
    <property type="entry name" value="Ski_Sno_DHD"/>
    <property type="match status" value="1"/>
</dbReference>
<accession>A0AAV2ICG8</accession>
<evidence type="ECO:0000313" key="6">
    <source>
        <dbReference type="Proteomes" id="UP001497497"/>
    </source>
</evidence>
<feature type="domain" description="c-SKI SMAD4-binding" evidence="4">
    <location>
        <begin position="205"/>
        <end position="299"/>
    </location>
</feature>
<sequence length="686" mass="77542">MEDYNSHVNPDVKRVVQSFQSSAVRSLSGPNGLPLRTVGVLGHQTKMSAPEEDYQKAIVAAKKQSDEKNIEYDSPFLAPPPFPIQQMPVFTPVDTTKSERSDTILEGETIACFSVGGEKRLCLPQILNTVLRDFTLQQINAVCDDLHIFCSRCNQVQLETLKVLNILPSSAPSCGLITKTDAERLCNALLHGTQEQCMEPQSRNSFKIYHECFGKCKGLINPDTYTTPDAKCIRCEDCYGMFSPSKFVCHSHKSLENRTCHWGFDSANWRSYLLLAKDQNLNDNGRLQDAIEEIKARFDPAHKHKRRQSPERLRNELNNSKRIKTESDSDTDTMAPSPPQNMAWDAVSLCQLSAFQHWSPGLLSVFKEGKLIPPPAIMREHLAAILPSYLHTGPPVLLNPERVVPYSESERYERHFTPNVSLAPSSVQKSSADDEDDVDQKPCTEHSKTNIRLLPEGCSAKLVHSNSKGYERDGQDWMEYDVPTDTDDSNMASPTESSKDILLSDPSALESTLEREMEMVHLALNGKIDTSPEAQARFMQDFSKLRAKTEENLQLLIRANTFLKRELEATCRQKMQLEDLLASADVKLRKVMIEKDNVLKEKDQESENKIRNYESLYQQTYNENINLRRQYALFAESSHAKYLNSGEKATKSRLRTALDASLLPDSKSRQLAVEVAVKREHDVTVD</sequence>
<evidence type="ECO:0000313" key="5">
    <source>
        <dbReference type="EMBL" id="CAL1544369.1"/>
    </source>
</evidence>
<keyword evidence="6" id="KW-1185">Reference proteome</keyword>
<dbReference type="InterPro" id="IPR003380">
    <property type="entry name" value="SKI/SNO/DAC"/>
</dbReference>
<evidence type="ECO:0000256" key="2">
    <source>
        <dbReference type="SAM" id="Coils"/>
    </source>
</evidence>
<feature type="compositionally biased region" description="Polar residues" evidence="3">
    <location>
        <begin position="418"/>
        <end position="430"/>
    </location>
</feature>
<dbReference type="CDD" id="cd21079">
    <property type="entry name" value="DHD_Ski_Sno"/>
    <property type="match status" value="1"/>
</dbReference>
<dbReference type="GO" id="GO:0030514">
    <property type="term" value="P:negative regulation of BMP signaling pathway"/>
    <property type="evidence" value="ECO:0007669"/>
    <property type="project" value="TreeGrafter"/>
</dbReference>
<evidence type="ECO:0000259" key="4">
    <source>
        <dbReference type="SMART" id="SM01046"/>
    </source>
</evidence>
<dbReference type="FunFam" id="3.10.260.20:FF:000002">
    <property type="entry name" value="SKI-like oncogene a"/>
    <property type="match status" value="1"/>
</dbReference>
<dbReference type="GO" id="GO:0046332">
    <property type="term" value="F:SMAD binding"/>
    <property type="evidence" value="ECO:0007669"/>
    <property type="project" value="InterPro"/>
</dbReference>
<comment type="similarity">
    <text evidence="1">Belongs to the SKI family.</text>
</comment>
<reference evidence="5 6" key="1">
    <citation type="submission" date="2024-04" db="EMBL/GenBank/DDBJ databases">
        <authorList>
            <consortium name="Genoscope - CEA"/>
            <person name="William W."/>
        </authorList>
    </citation>
    <scope>NUCLEOTIDE SEQUENCE [LARGE SCALE GENOMIC DNA]</scope>
</reference>
<dbReference type="PANTHER" id="PTHR10005">
    <property type="entry name" value="SKI ONCOGENE-RELATED"/>
    <property type="match status" value="1"/>
</dbReference>
<dbReference type="InterPro" id="IPR014890">
    <property type="entry name" value="c-SKI_SMAD4-bd_dom"/>
</dbReference>
<comment type="caution">
    <text evidence="5">The sequence shown here is derived from an EMBL/GenBank/DDBJ whole genome shotgun (WGS) entry which is preliminary data.</text>
</comment>
<dbReference type="GO" id="GO:0000978">
    <property type="term" value="F:RNA polymerase II cis-regulatory region sequence-specific DNA binding"/>
    <property type="evidence" value="ECO:0007669"/>
    <property type="project" value="TreeGrafter"/>
</dbReference>
<evidence type="ECO:0000256" key="3">
    <source>
        <dbReference type="SAM" id="MobiDB-lite"/>
    </source>
</evidence>
<dbReference type="AlphaFoldDB" id="A0AAV2ICG8"/>
<dbReference type="InterPro" id="IPR023216">
    <property type="entry name" value="Tscrpt_reg_SKI_SnoN"/>
</dbReference>
<dbReference type="SUPFAM" id="SSF46955">
    <property type="entry name" value="Putative DNA-binding domain"/>
    <property type="match status" value="1"/>
</dbReference>
<name>A0AAV2ICG8_LYMST</name>
<dbReference type="EMBL" id="CAXITT010000618">
    <property type="protein sequence ID" value="CAL1544369.1"/>
    <property type="molecule type" value="Genomic_DNA"/>
</dbReference>
<keyword evidence="2" id="KW-0175">Coiled coil</keyword>
<feature type="region of interest" description="Disordered" evidence="3">
    <location>
        <begin position="418"/>
        <end position="443"/>
    </location>
</feature>
<dbReference type="Gene3D" id="3.10.390.10">
    <property type="entry name" value="SAND domain-like"/>
    <property type="match status" value="1"/>
</dbReference>
<proteinExistence type="inferred from homology"/>
<protein>
    <recommendedName>
        <fullName evidence="4">c-SKI SMAD4-binding domain-containing protein</fullName>
    </recommendedName>
</protein>
<dbReference type="GO" id="GO:0000981">
    <property type="term" value="F:DNA-binding transcription factor activity, RNA polymerase II-specific"/>
    <property type="evidence" value="ECO:0007669"/>
    <property type="project" value="TreeGrafter"/>
</dbReference>
<feature type="region of interest" description="Disordered" evidence="3">
    <location>
        <begin position="298"/>
        <end position="338"/>
    </location>
</feature>
<dbReference type="Pfam" id="PF08782">
    <property type="entry name" value="c-SKI_SMAD_bind"/>
    <property type="match status" value="1"/>
</dbReference>
<dbReference type="Proteomes" id="UP001497497">
    <property type="component" value="Unassembled WGS sequence"/>
</dbReference>
<dbReference type="SMART" id="SM01046">
    <property type="entry name" value="c-SKI_SMAD_bind"/>
    <property type="match status" value="1"/>
</dbReference>
<dbReference type="PANTHER" id="PTHR10005:SF25">
    <property type="entry name" value="SNO ONCOGENE, ISOFORM B"/>
    <property type="match status" value="1"/>
</dbReference>
<dbReference type="GO" id="GO:0005667">
    <property type="term" value="C:transcription regulator complex"/>
    <property type="evidence" value="ECO:0007669"/>
    <property type="project" value="TreeGrafter"/>
</dbReference>
<dbReference type="Gene3D" id="3.10.260.20">
    <property type="entry name" value="Ski"/>
    <property type="match status" value="1"/>
</dbReference>
<feature type="coiled-coil region" evidence="2">
    <location>
        <begin position="599"/>
        <end position="630"/>
    </location>
</feature>